<dbReference type="Proteomes" id="UP000789901">
    <property type="component" value="Unassembled WGS sequence"/>
</dbReference>
<proteinExistence type="predicted"/>
<feature type="region of interest" description="Disordered" evidence="1">
    <location>
        <begin position="50"/>
        <end position="98"/>
    </location>
</feature>
<evidence type="ECO:0000313" key="2">
    <source>
        <dbReference type="EMBL" id="CAG8803186.1"/>
    </source>
</evidence>
<comment type="caution">
    <text evidence="2">The sequence shown here is derived from an EMBL/GenBank/DDBJ whole genome shotgun (WGS) entry which is preliminary data.</text>
</comment>
<reference evidence="2 3" key="1">
    <citation type="submission" date="2021-06" db="EMBL/GenBank/DDBJ databases">
        <authorList>
            <person name="Kallberg Y."/>
            <person name="Tangrot J."/>
            <person name="Rosling A."/>
        </authorList>
    </citation>
    <scope>NUCLEOTIDE SEQUENCE [LARGE SCALE GENOMIC DNA]</scope>
    <source>
        <strain evidence="2 3">120-4 pot B 10/14</strain>
    </source>
</reference>
<keyword evidence="3" id="KW-1185">Reference proteome</keyword>
<evidence type="ECO:0000256" key="1">
    <source>
        <dbReference type="SAM" id="MobiDB-lite"/>
    </source>
</evidence>
<gene>
    <name evidence="2" type="ORF">GMARGA_LOCUS23592</name>
</gene>
<feature type="compositionally biased region" description="Basic and acidic residues" evidence="1">
    <location>
        <begin position="56"/>
        <end position="76"/>
    </location>
</feature>
<feature type="non-terminal residue" evidence="2">
    <location>
        <position position="1"/>
    </location>
</feature>
<organism evidence="2 3">
    <name type="scientific">Gigaspora margarita</name>
    <dbReference type="NCBI Taxonomy" id="4874"/>
    <lineage>
        <taxon>Eukaryota</taxon>
        <taxon>Fungi</taxon>
        <taxon>Fungi incertae sedis</taxon>
        <taxon>Mucoromycota</taxon>
        <taxon>Glomeromycotina</taxon>
        <taxon>Glomeromycetes</taxon>
        <taxon>Diversisporales</taxon>
        <taxon>Gigasporaceae</taxon>
        <taxon>Gigaspora</taxon>
    </lineage>
</organism>
<feature type="compositionally biased region" description="Basic and acidic residues" evidence="1">
    <location>
        <begin position="86"/>
        <end position="98"/>
    </location>
</feature>
<evidence type="ECO:0000313" key="3">
    <source>
        <dbReference type="Proteomes" id="UP000789901"/>
    </source>
</evidence>
<name>A0ABN7VWP4_GIGMA</name>
<sequence>DVPPAHKFSENEKVSTVEKSDWKLLCGNFHKTLIDLTEKELLVIKNELESATNNKESAETNAKENKNKNQHLDKKVPYSQGRKKNKLQDLKTLPKDIS</sequence>
<accession>A0ABN7VWP4</accession>
<protein>
    <submittedName>
        <fullName evidence="2">16619_t:CDS:1</fullName>
    </submittedName>
</protein>
<dbReference type="EMBL" id="CAJVQB010024036">
    <property type="protein sequence ID" value="CAG8803186.1"/>
    <property type="molecule type" value="Genomic_DNA"/>
</dbReference>